<gene>
    <name evidence="2" type="ORF">AUC69_04285</name>
</gene>
<dbReference type="InterPro" id="IPR042047">
    <property type="entry name" value="SleB_dom1"/>
</dbReference>
<sequence>MESERARELNCLARGIYFEARGESIRGMLAVGRVILNRVKSKAYPETVCGVVYQNKEKHNRCQFSFACDGKPDTIKERAEWGAILMHAAWLLASDKEETSPRLVRFATHYHADYVSPHWSRVLVLAGRIGHHLFYYDPTA</sequence>
<name>A0A1E3VKB8_9HYPH</name>
<evidence type="ECO:0000313" key="3">
    <source>
        <dbReference type="Proteomes" id="UP000094472"/>
    </source>
</evidence>
<dbReference type="AlphaFoldDB" id="A0A1E3VKB8"/>
<proteinExistence type="predicted"/>
<dbReference type="InterPro" id="IPR011105">
    <property type="entry name" value="Cell_wall_hydrolase_SleB"/>
</dbReference>
<feature type="domain" description="Cell wall hydrolase SleB" evidence="1">
    <location>
        <begin position="22"/>
        <end position="135"/>
    </location>
</feature>
<reference evidence="2 3" key="1">
    <citation type="journal article" date="2016" name="Environ. Microbiol.">
        <title>New Methyloceanibacter diversity from North Sea sediments includes methanotroph containing solely the soluble methane monooxygenase.</title>
        <authorList>
            <person name="Vekeman B."/>
            <person name="Kerckhof F.M."/>
            <person name="Cremers G."/>
            <person name="de Vos P."/>
            <person name="Vandamme P."/>
            <person name="Boon N."/>
            <person name="Op den Camp H.J."/>
            <person name="Heylen K."/>
        </authorList>
    </citation>
    <scope>NUCLEOTIDE SEQUENCE [LARGE SCALE GENOMIC DNA]</scope>
    <source>
        <strain evidence="2 3">R-67175</strain>
    </source>
</reference>
<evidence type="ECO:0000259" key="1">
    <source>
        <dbReference type="Pfam" id="PF07486"/>
    </source>
</evidence>
<protein>
    <recommendedName>
        <fullName evidence="1">Cell wall hydrolase SleB domain-containing protein</fullName>
    </recommendedName>
</protein>
<dbReference type="GO" id="GO:0016787">
    <property type="term" value="F:hydrolase activity"/>
    <property type="evidence" value="ECO:0007669"/>
    <property type="project" value="InterPro"/>
</dbReference>
<evidence type="ECO:0000313" key="2">
    <source>
        <dbReference type="EMBL" id="ODR93426.1"/>
    </source>
</evidence>
<dbReference type="Proteomes" id="UP000094472">
    <property type="component" value="Unassembled WGS sequence"/>
</dbReference>
<dbReference type="OrthoDB" id="9785345at2"/>
<dbReference type="EMBL" id="LPWF01000038">
    <property type="protein sequence ID" value="ODR93426.1"/>
    <property type="molecule type" value="Genomic_DNA"/>
</dbReference>
<keyword evidence="3" id="KW-1185">Reference proteome</keyword>
<dbReference type="Gene3D" id="1.10.10.2520">
    <property type="entry name" value="Cell wall hydrolase SleB, domain 1"/>
    <property type="match status" value="1"/>
</dbReference>
<comment type="caution">
    <text evidence="2">The sequence shown here is derived from an EMBL/GenBank/DDBJ whole genome shotgun (WGS) entry which is preliminary data.</text>
</comment>
<organism evidence="2 3">
    <name type="scientific">Methyloceanibacter superfactus</name>
    <dbReference type="NCBI Taxonomy" id="1774969"/>
    <lineage>
        <taxon>Bacteria</taxon>
        <taxon>Pseudomonadati</taxon>
        <taxon>Pseudomonadota</taxon>
        <taxon>Alphaproteobacteria</taxon>
        <taxon>Hyphomicrobiales</taxon>
        <taxon>Hyphomicrobiaceae</taxon>
        <taxon>Methyloceanibacter</taxon>
    </lineage>
</organism>
<dbReference type="Pfam" id="PF07486">
    <property type="entry name" value="Hydrolase_2"/>
    <property type="match status" value="1"/>
</dbReference>
<accession>A0A1E3VKB8</accession>